<dbReference type="EMBL" id="JACOGD010000001">
    <property type="protein sequence ID" value="MBC3930232.1"/>
    <property type="molecule type" value="Genomic_DNA"/>
</dbReference>
<evidence type="ECO:0000313" key="2">
    <source>
        <dbReference type="Proteomes" id="UP000654304"/>
    </source>
</evidence>
<protein>
    <submittedName>
        <fullName evidence="1">Uncharacterized protein</fullName>
    </submittedName>
</protein>
<reference evidence="1 2" key="1">
    <citation type="submission" date="2020-08" db="EMBL/GenBank/DDBJ databases">
        <title>Novel species isolated from subtropical streams in China.</title>
        <authorList>
            <person name="Lu H."/>
        </authorList>
    </citation>
    <scope>NUCLEOTIDE SEQUENCE [LARGE SCALE GENOMIC DNA]</scope>
    <source>
        <strain evidence="1 2">CY22W</strain>
    </source>
</reference>
<sequence length="82" mass="9211">MMEIDRSAAGFPLEQIQGNASSFVAKQYAKAQQITSNQFGAGILRTSAEVTTKKFDIWFKNEVWHNFAKNTPGISYKVLPTR</sequence>
<comment type="caution">
    <text evidence="1">The sequence shown here is derived from an EMBL/GenBank/DDBJ whole genome shotgun (WGS) entry which is preliminary data.</text>
</comment>
<name>A0ABR7A085_9BURK</name>
<gene>
    <name evidence="1" type="ORF">H8K43_00985</name>
</gene>
<keyword evidence="2" id="KW-1185">Reference proteome</keyword>
<dbReference type="Proteomes" id="UP000654304">
    <property type="component" value="Unassembled WGS sequence"/>
</dbReference>
<organism evidence="1 2">
    <name type="scientific">Undibacterium curvum</name>
    <dbReference type="NCBI Taxonomy" id="2762294"/>
    <lineage>
        <taxon>Bacteria</taxon>
        <taxon>Pseudomonadati</taxon>
        <taxon>Pseudomonadota</taxon>
        <taxon>Betaproteobacteria</taxon>
        <taxon>Burkholderiales</taxon>
        <taxon>Oxalobacteraceae</taxon>
        <taxon>Undibacterium</taxon>
    </lineage>
</organism>
<proteinExistence type="predicted"/>
<evidence type="ECO:0000313" key="1">
    <source>
        <dbReference type="EMBL" id="MBC3930232.1"/>
    </source>
</evidence>
<accession>A0ABR7A085</accession>